<dbReference type="AlphaFoldDB" id="A0A914P0U7"/>
<proteinExistence type="predicted"/>
<name>A0A914P0U7_MELIC</name>
<accession>A0A914P0U7</accession>
<dbReference type="Proteomes" id="UP000887563">
    <property type="component" value="Unplaced"/>
</dbReference>
<evidence type="ECO:0000313" key="1">
    <source>
        <dbReference type="Proteomes" id="UP000887563"/>
    </source>
</evidence>
<reference evidence="2" key="1">
    <citation type="submission" date="2022-11" db="UniProtKB">
        <authorList>
            <consortium name="WormBaseParasite"/>
        </authorList>
    </citation>
    <scope>IDENTIFICATION</scope>
</reference>
<organism evidence="1 2">
    <name type="scientific">Meloidogyne incognita</name>
    <name type="common">Southern root-knot nematode worm</name>
    <name type="synonym">Oxyuris incognita</name>
    <dbReference type="NCBI Taxonomy" id="6306"/>
    <lineage>
        <taxon>Eukaryota</taxon>
        <taxon>Metazoa</taxon>
        <taxon>Ecdysozoa</taxon>
        <taxon>Nematoda</taxon>
        <taxon>Chromadorea</taxon>
        <taxon>Rhabditida</taxon>
        <taxon>Tylenchina</taxon>
        <taxon>Tylenchomorpha</taxon>
        <taxon>Tylenchoidea</taxon>
        <taxon>Meloidogynidae</taxon>
        <taxon>Meloidogyninae</taxon>
        <taxon>Meloidogyne</taxon>
        <taxon>Meloidogyne incognita group</taxon>
    </lineage>
</organism>
<sequence>MFFLQVRTQHSFRLAKSSVLACCLSSITIICFDFWRAHTETHFVAYAAHHRRLTHFIYIAFTPPASLSQLRHFNFSQGLLLFLSTVTECQIITAFEGSLKFLRLSL</sequence>
<keyword evidence="1" id="KW-1185">Reference proteome</keyword>
<dbReference type="WBParaSite" id="Minc3s10040g43739">
    <property type="protein sequence ID" value="Minc3s10040g43739"/>
    <property type="gene ID" value="Minc3s10040g43739"/>
</dbReference>
<evidence type="ECO:0000313" key="2">
    <source>
        <dbReference type="WBParaSite" id="Minc3s10040g43739"/>
    </source>
</evidence>
<protein>
    <submittedName>
        <fullName evidence="2">Secreted protein</fullName>
    </submittedName>
</protein>